<keyword evidence="6" id="KW-1133">Transmembrane helix</keyword>
<dbReference type="GeneID" id="117239457"/>
<dbReference type="Proteomes" id="UP000504631">
    <property type="component" value="Unplaced"/>
</dbReference>
<sequence length="209" mass="24384">MFESVSLVMHFEEILRKLGQRPRNYIYIRVIIFPFPHVSLFVRVILFQIEGRDSSSSTSNDRAPSNEFGSCSDGKCIKRTSQDITSGMWFGPRLGRRRRTDRKPELDFDIETLANALDGSRWAIITIPGTDRRQVKQFTPRLGRESGEEYFSYGFPNDQEELYAEEQIFPPLFAPRLGRKVPWIPTPRLGRQLHNIIDKPRQNFDDARF</sequence>
<dbReference type="GO" id="GO:0007218">
    <property type="term" value="P:neuropeptide signaling pathway"/>
    <property type="evidence" value="ECO:0007669"/>
    <property type="project" value="UniProtKB-KW"/>
</dbReference>
<keyword evidence="7" id="KW-1185">Reference proteome</keyword>
<accession>A0A6J3LAJ5</accession>
<dbReference type="CTD" id="692749"/>
<evidence type="ECO:0000313" key="7">
    <source>
        <dbReference type="Proteomes" id="UP000504631"/>
    </source>
</evidence>
<name>A0A6J3LAJ5_9HYME</name>
<comment type="subcellular location">
    <subcellularLocation>
        <location evidence="1">Secreted</location>
    </subcellularLocation>
</comment>
<reference evidence="8 9" key="1">
    <citation type="submission" date="2025-04" db="UniProtKB">
        <authorList>
            <consortium name="RefSeq"/>
        </authorList>
    </citation>
    <scope>IDENTIFICATION</scope>
    <source>
        <tissue evidence="8 9">Muscle</tissue>
    </source>
</reference>
<keyword evidence="3" id="KW-0964">Secreted</keyword>
<feature type="transmembrane region" description="Helical" evidence="6">
    <location>
        <begin position="26"/>
        <end position="46"/>
    </location>
</feature>
<evidence type="ECO:0000313" key="9">
    <source>
        <dbReference type="RefSeq" id="XP_033361003.1"/>
    </source>
</evidence>
<dbReference type="AlphaFoldDB" id="A0A6J3LAJ5"/>
<evidence type="ECO:0000256" key="4">
    <source>
        <dbReference type="ARBA" id="ARBA00022815"/>
    </source>
</evidence>
<evidence type="ECO:0000256" key="3">
    <source>
        <dbReference type="ARBA" id="ARBA00022525"/>
    </source>
</evidence>
<evidence type="ECO:0000313" key="8">
    <source>
        <dbReference type="RefSeq" id="XP_033360939.1"/>
    </source>
</evidence>
<keyword evidence="6" id="KW-0472">Membrane</keyword>
<evidence type="ECO:0000256" key="6">
    <source>
        <dbReference type="SAM" id="Phobius"/>
    </source>
</evidence>
<evidence type="ECO:0000256" key="1">
    <source>
        <dbReference type="ARBA" id="ARBA00004613"/>
    </source>
</evidence>
<keyword evidence="6" id="KW-0812">Transmembrane</keyword>
<keyword evidence="4" id="KW-0027">Amidation</keyword>
<dbReference type="GO" id="GO:0005184">
    <property type="term" value="F:neuropeptide hormone activity"/>
    <property type="evidence" value="ECO:0007669"/>
    <property type="project" value="InterPro"/>
</dbReference>
<dbReference type="RefSeq" id="XP_033361003.1">
    <property type="nucleotide sequence ID" value="XM_033505112.1"/>
</dbReference>
<dbReference type="InterPro" id="IPR001484">
    <property type="entry name" value="Pyrokinin_CS"/>
</dbReference>
<dbReference type="PROSITE" id="PS00539">
    <property type="entry name" value="PYROKININ"/>
    <property type="match status" value="1"/>
</dbReference>
<protein>
    <submittedName>
        <fullName evidence="8 9">PBAN-type neuropeptides-like isoform X1</fullName>
    </submittedName>
</protein>
<keyword evidence="5" id="KW-0527">Neuropeptide</keyword>
<dbReference type="KEGG" id="bvk:117239457"/>
<proteinExistence type="inferred from homology"/>
<evidence type="ECO:0000256" key="2">
    <source>
        <dbReference type="ARBA" id="ARBA00007714"/>
    </source>
</evidence>
<comment type="similarity">
    <text evidence="2">Belongs to the pyrokinin family.</text>
</comment>
<dbReference type="GO" id="GO:0005576">
    <property type="term" value="C:extracellular region"/>
    <property type="evidence" value="ECO:0007669"/>
    <property type="project" value="UniProtKB-SubCell"/>
</dbReference>
<dbReference type="RefSeq" id="XP_033360939.1">
    <property type="nucleotide sequence ID" value="XM_033505048.1"/>
</dbReference>
<organism evidence="7 8">
    <name type="scientific">Bombus vosnesenskii</name>
    <dbReference type="NCBI Taxonomy" id="207650"/>
    <lineage>
        <taxon>Eukaryota</taxon>
        <taxon>Metazoa</taxon>
        <taxon>Ecdysozoa</taxon>
        <taxon>Arthropoda</taxon>
        <taxon>Hexapoda</taxon>
        <taxon>Insecta</taxon>
        <taxon>Pterygota</taxon>
        <taxon>Neoptera</taxon>
        <taxon>Endopterygota</taxon>
        <taxon>Hymenoptera</taxon>
        <taxon>Apocrita</taxon>
        <taxon>Aculeata</taxon>
        <taxon>Apoidea</taxon>
        <taxon>Anthophila</taxon>
        <taxon>Apidae</taxon>
        <taxon>Bombus</taxon>
        <taxon>Pyrobombus</taxon>
    </lineage>
</organism>
<evidence type="ECO:0000256" key="5">
    <source>
        <dbReference type="ARBA" id="ARBA00023320"/>
    </source>
</evidence>
<gene>
    <name evidence="8 9" type="primary">LOC117239457</name>
</gene>